<dbReference type="GO" id="GO:0010487">
    <property type="term" value="F:thermospermine synthase activity"/>
    <property type="evidence" value="ECO:0007669"/>
    <property type="project" value="TreeGrafter"/>
</dbReference>
<feature type="domain" description="PABS" evidence="5">
    <location>
        <begin position="213"/>
        <end position="455"/>
    </location>
</feature>
<dbReference type="CDD" id="cd06174">
    <property type="entry name" value="MFS"/>
    <property type="match status" value="1"/>
</dbReference>
<sequence length="503" mass="56593">MLSKIRKYDLEIVVFVCGAVVMVFELIGSRIMAPYVGTSTYVWTSLIGVILGSLSAGYYLGGRLADIWPFTKPLSIIIFISAVAIFFSTIIKDFVSLTAVVLPFSIEIKSLIISVVLFAPASFLLGMVSPYAVRLRMKEVEKAGAASGNLYAISTLGSIVGTFVAGFYLIPRFGSFFSLFALSFILIFTALFLVEKEIRHFFSKKFLSFFLPFLIFFIVYPVAASVFRNKNFVADLDTEYNRIYVNRGVRHFTSREIISLSTDPFGTQAAIFIDDPDELVFEYTKFFKMAEAVKPDAKDALMIGGGVYTYPRDFLKNFTESTMDVVEIDPGMTEVAKKYFGLKDDPRMNIIHQDGRIYLNGNQKKYDVIFLDAFNSFSSIPFQLTTVESVRKISESLKDDGVVFANIISSIDGDKGKFFRAEYATYKNVFPNVYVFTLNRLKDGSAIQNVMLVATKEKKPIDFFADSLLAEYSEKLWTHAVADDVPILTDDFAPVEFYKRMAI</sequence>
<evidence type="ECO:0000256" key="3">
    <source>
        <dbReference type="ARBA" id="ARBA00023115"/>
    </source>
</evidence>
<evidence type="ECO:0000313" key="6">
    <source>
        <dbReference type="EMBL" id="OGI64345.1"/>
    </source>
</evidence>
<keyword evidence="2 4" id="KW-0808">Transferase</keyword>
<dbReference type="Pfam" id="PF01564">
    <property type="entry name" value="Spermine_synth"/>
    <property type="match status" value="1"/>
</dbReference>
<dbReference type="PANTHER" id="PTHR43317">
    <property type="entry name" value="THERMOSPERMINE SYNTHASE ACAULIS5"/>
    <property type="match status" value="1"/>
</dbReference>
<name>A0A1F6V3Z3_9BACT</name>
<dbReference type="GO" id="GO:0006596">
    <property type="term" value="P:polyamine biosynthetic process"/>
    <property type="evidence" value="ECO:0007669"/>
    <property type="project" value="UniProtKB-UniRule"/>
</dbReference>
<evidence type="ECO:0000256" key="2">
    <source>
        <dbReference type="ARBA" id="ARBA00022679"/>
    </source>
</evidence>
<protein>
    <recommendedName>
        <fullName evidence="5">PABS domain-containing protein</fullName>
    </recommendedName>
</protein>
<dbReference type="SUPFAM" id="SSF53335">
    <property type="entry name" value="S-adenosyl-L-methionine-dependent methyltransferases"/>
    <property type="match status" value="1"/>
</dbReference>
<evidence type="ECO:0000256" key="1">
    <source>
        <dbReference type="ARBA" id="ARBA00007867"/>
    </source>
</evidence>
<comment type="similarity">
    <text evidence="1">Belongs to the spermidine/spermine synthase family.</text>
</comment>
<gene>
    <name evidence="6" type="ORF">A2642_04410</name>
</gene>
<dbReference type="Gene3D" id="3.40.50.150">
    <property type="entry name" value="Vaccinia Virus protein VP39"/>
    <property type="match status" value="1"/>
</dbReference>
<comment type="caution">
    <text evidence="6">The sequence shown here is derived from an EMBL/GenBank/DDBJ whole genome shotgun (WGS) entry which is preliminary data.</text>
</comment>
<dbReference type="InterPro" id="IPR030374">
    <property type="entry name" value="PABS"/>
</dbReference>
<dbReference type="AlphaFoldDB" id="A0A1F6V3Z3"/>
<accession>A0A1F6V3Z3</accession>
<evidence type="ECO:0000259" key="5">
    <source>
        <dbReference type="PROSITE" id="PS51006"/>
    </source>
</evidence>
<proteinExistence type="inferred from homology"/>
<dbReference type="Proteomes" id="UP000178700">
    <property type="component" value="Unassembled WGS sequence"/>
</dbReference>
<evidence type="ECO:0000313" key="7">
    <source>
        <dbReference type="Proteomes" id="UP000178700"/>
    </source>
</evidence>
<organism evidence="6 7">
    <name type="scientific">Candidatus Nomurabacteria bacterium RIFCSPHIGHO2_01_FULL_39_10</name>
    <dbReference type="NCBI Taxonomy" id="1801733"/>
    <lineage>
        <taxon>Bacteria</taxon>
        <taxon>Candidatus Nomuraibacteriota</taxon>
    </lineage>
</organism>
<dbReference type="InterPro" id="IPR029063">
    <property type="entry name" value="SAM-dependent_MTases_sf"/>
</dbReference>
<feature type="active site" description="Proton acceptor" evidence="4">
    <location>
        <position position="372"/>
    </location>
</feature>
<dbReference type="PROSITE" id="PS51006">
    <property type="entry name" value="PABS_2"/>
    <property type="match status" value="1"/>
</dbReference>
<evidence type="ECO:0000256" key="4">
    <source>
        <dbReference type="PROSITE-ProRule" id="PRU00354"/>
    </source>
</evidence>
<keyword evidence="3 4" id="KW-0620">Polyamine biosynthesis</keyword>
<dbReference type="NCBIfam" id="NF037959">
    <property type="entry name" value="MFS_SpdSyn"/>
    <property type="match status" value="1"/>
</dbReference>
<reference evidence="6 7" key="1">
    <citation type="journal article" date="2016" name="Nat. Commun.">
        <title>Thousands of microbial genomes shed light on interconnected biogeochemical processes in an aquifer system.</title>
        <authorList>
            <person name="Anantharaman K."/>
            <person name="Brown C.T."/>
            <person name="Hug L.A."/>
            <person name="Sharon I."/>
            <person name="Castelle C.J."/>
            <person name="Probst A.J."/>
            <person name="Thomas B.C."/>
            <person name="Singh A."/>
            <person name="Wilkins M.J."/>
            <person name="Karaoz U."/>
            <person name="Brodie E.L."/>
            <person name="Williams K.H."/>
            <person name="Hubbard S.S."/>
            <person name="Banfield J.F."/>
        </authorList>
    </citation>
    <scope>NUCLEOTIDE SEQUENCE [LARGE SCALE GENOMIC DNA]</scope>
</reference>
<dbReference type="EMBL" id="MFTJ01000054">
    <property type="protein sequence ID" value="OGI64345.1"/>
    <property type="molecule type" value="Genomic_DNA"/>
</dbReference>
<dbReference type="PANTHER" id="PTHR43317:SF1">
    <property type="entry name" value="THERMOSPERMINE SYNTHASE ACAULIS5"/>
    <property type="match status" value="1"/>
</dbReference>